<evidence type="ECO:0000256" key="3">
    <source>
        <dbReference type="ARBA" id="ARBA00022676"/>
    </source>
</evidence>
<keyword evidence="5" id="KW-0812">Transmembrane</keyword>
<evidence type="ECO:0000256" key="5">
    <source>
        <dbReference type="ARBA" id="ARBA00022692"/>
    </source>
</evidence>
<gene>
    <name evidence="11" type="ORF">HK105_204838</name>
</gene>
<comment type="subcellular location">
    <subcellularLocation>
        <location evidence="1">Membrane</location>
        <topology evidence="1">Single-pass type II membrane protein</topology>
    </subcellularLocation>
</comment>
<dbReference type="SUPFAM" id="SSF53448">
    <property type="entry name" value="Nucleotide-diphospho-sugar transferases"/>
    <property type="match status" value="1"/>
</dbReference>
<keyword evidence="8" id="KW-0472">Membrane</keyword>
<comment type="caution">
    <text evidence="11">The sequence shown here is derived from an EMBL/GenBank/DDBJ whole genome shotgun (WGS) entry which is preliminary data.</text>
</comment>
<evidence type="ECO:0000256" key="6">
    <source>
        <dbReference type="ARBA" id="ARBA00022968"/>
    </source>
</evidence>
<feature type="compositionally biased region" description="Basic and acidic residues" evidence="10">
    <location>
        <begin position="1"/>
        <end position="18"/>
    </location>
</feature>
<sequence length="437" mass="47620">MYFLHTERASPELVEPEHPSPAQPDSDPNTLDPANWVSLGNVARQYGDAYSHPNRGNATLETERLERLLFPWLAGAAPQLASTAAAAASASGRGIVITTGSKYALIARHSITTLRERGSVLPIEIVYCGDSDLGEPQRAMLAALPGVTAVDMKKLLPGLECAADWSSKPFAVLVSSFREVILMDADALFFQKPEVLFDMQGYRETGALFFRDRSLPYGLWGFGVGTSELLGQIAAPYLDRLLINSTQVAKWQVSHVFDSGVVVWDKQRAMPAILLTCLLNSEPFKETLYKKTLGDKESFWMAHEALRVPFKMAPGNGGAIGTGHQVGDVFRVCGVLFHPDEHGRPLWFNGGLFPRGSTEVQPVVAPEFVAIEYESRRAVWEYLGSQFCLRTRLGTAAEAVASGDAISYKLEGSDKAAAQRMVQLWTEISGDASVGGL</sequence>
<evidence type="ECO:0000256" key="8">
    <source>
        <dbReference type="ARBA" id="ARBA00023136"/>
    </source>
</evidence>
<evidence type="ECO:0000313" key="11">
    <source>
        <dbReference type="EMBL" id="KAL2915653.1"/>
    </source>
</evidence>
<evidence type="ECO:0000256" key="9">
    <source>
        <dbReference type="ARBA" id="ARBA00023180"/>
    </source>
</evidence>
<protein>
    <recommendedName>
        <fullName evidence="13">Mannosyltransferase</fullName>
    </recommendedName>
</protein>
<evidence type="ECO:0000256" key="2">
    <source>
        <dbReference type="ARBA" id="ARBA00009105"/>
    </source>
</evidence>
<dbReference type="Proteomes" id="UP001527925">
    <property type="component" value="Unassembled WGS sequence"/>
</dbReference>
<evidence type="ECO:0000256" key="1">
    <source>
        <dbReference type="ARBA" id="ARBA00004606"/>
    </source>
</evidence>
<keyword evidence="3" id="KW-0328">Glycosyltransferase</keyword>
<comment type="similarity">
    <text evidence="2">Belongs to the MNN1/MNT family.</text>
</comment>
<feature type="region of interest" description="Disordered" evidence="10">
    <location>
        <begin position="1"/>
        <end position="34"/>
    </location>
</feature>
<evidence type="ECO:0000313" key="12">
    <source>
        <dbReference type="Proteomes" id="UP001527925"/>
    </source>
</evidence>
<reference evidence="11 12" key="1">
    <citation type="submission" date="2023-09" db="EMBL/GenBank/DDBJ databases">
        <title>Pangenome analysis of Batrachochytrium dendrobatidis and related Chytrids.</title>
        <authorList>
            <person name="Yacoub M.N."/>
            <person name="Stajich J.E."/>
            <person name="James T.Y."/>
        </authorList>
    </citation>
    <scope>NUCLEOTIDE SEQUENCE [LARGE SCALE GENOMIC DNA]</scope>
    <source>
        <strain evidence="11 12">JEL0888</strain>
    </source>
</reference>
<evidence type="ECO:0000256" key="4">
    <source>
        <dbReference type="ARBA" id="ARBA00022679"/>
    </source>
</evidence>
<keyword evidence="7" id="KW-1133">Transmembrane helix</keyword>
<dbReference type="Pfam" id="PF11051">
    <property type="entry name" value="Mannosyl_trans3"/>
    <property type="match status" value="2"/>
</dbReference>
<evidence type="ECO:0000256" key="10">
    <source>
        <dbReference type="SAM" id="MobiDB-lite"/>
    </source>
</evidence>
<organism evidence="11 12">
    <name type="scientific">Polyrhizophydium stewartii</name>
    <dbReference type="NCBI Taxonomy" id="2732419"/>
    <lineage>
        <taxon>Eukaryota</taxon>
        <taxon>Fungi</taxon>
        <taxon>Fungi incertae sedis</taxon>
        <taxon>Chytridiomycota</taxon>
        <taxon>Chytridiomycota incertae sedis</taxon>
        <taxon>Chytridiomycetes</taxon>
        <taxon>Rhizophydiales</taxon>
        <taxon>Rhizophydiales incertae sedis</taxon>
        <taxon>Polyrhizophydium</taxon>
    </lineage>
</organism>
<keyword evidence="12" id="KW-1185">Reference proteome</keyword>
<dbReference type="InterPro" id="IPR029044">
    <property type="entry name" value="Nucleotide-diphossugar_trans"/>
</dbReference>
<proteinExistence type="inferred from homology"/>
<keyword evidence="6" id="KW-0735">Signal-anchor</keyword>
<keyword evidence="9" id="KW-0325">Glycoprotein</keyword>
<evidence type="ECO:0008006" key="13">
    <source>
        <dbReference type="Google" id="ProtNLM"/>
    </source>
</evidence>
<accession>A0ABR4N7Z9</accession>
<dbReference type="PANTHER" id="PTHR31392:SF1">
    <property type="entry name" value="ALPHA-1,3-MANNOSYLTRANSFERASE MNN1-RELATED"/>
    <property type="match status" value="1"/>
</dbReference>
<dbReference type="EMBL" id="JADGIZ020000022">
    <property type="protein sequence ID" value="KAL2915653.1"/>
    <property type="molecule type" value="Genomic_DNA"/>
</dbReference>
<keyword evidence="4" id="KW-0808">Transferase</keyword>
<dbReference type="InterPro" id="IPR022751">
    <property type="entry name" value="Alpha_mannosyltransferase"/>
</dbReference>
<dbReference type="PANTHER" id="PTHR31392">
    <property type="entry name" value="ALPHA-1,3-MANNOSYLTRANSFERASE MNN1-RELATED"/>
    <property type="match status" value="1"/>
</dbReference>
<evidence type="ECO:0000256" key="7">
    <source>
        <dbReference type="ARBA" id="ARBA00022989"/>
    </source>
</evidence>
<name>A0ABR4N7Z9_9FUNG</name>